<evidence type="ECO:0000256" key="3">
    <source>
        <dbReference type="ARBA" id="ARBA00023163"/>
    </source>
</evidence>
<dbReference type="SUPFAM" id="SSF46689">
    <property type="entry name" value="Homeodomain-like"/>
    <property type="match status" value="2"/>
</dbReference>
<organism evidence="5 6">
    <name type="scientific">Cohnella fermenti</name>
    <dbReference type="NCBI Taxonomy" id="2565925"/>
    <lineage>
        <taxon>Bacteria</taxon>
        <taxon>Bacillati</taxon>
        <taxon>Bacillota</taxon>
        <taxon>Bacilli</taxon>
        <taxon>Bacillales</taxon>
        <taxon>Paenibacillaceae</taxon>
        <taxon>Cohnella</taxon>
    </lineage>
</organism>
<evidence type="ECO:0000313" key="6">
    <source>
        <dbReference type="Proteomes" id="UP000310636"/>
    </source>
</evidence>
<dbReference type="SMART" id="SM00342">
    <property type="entry name" value="HTH_ARAC"/>
    <property type="match status" value="1"/>
</dbReference>
<dbReference type="InterPro" id="IPR037923">
    <property type="entry name" value="HTH-like"/>
</dbReference>
<evidence type="ECO:0000256" key="2">
    <source>
        <dbReference type="ARBA" id="ARBA00023125"/>
    </source>
</evidence>
<reference evidence="5 6" key="1">
    <citation type="submission" date="2019-04" db="EMBL/GenBank/DDBJ databases">
        <title>Cohnella sp. nov. isolated from preserved vegetables.</title>
        <authorList>
            <person name="Lin S.-Y."/>
            <person name="Hung M.-H."/>
            <person name="Young C.-C."/>
        </authorList>
    </citation>
    <scope>NUCLEOTIDE SEQUENCE [LARGE SCALE GENOMIC DNA]</scope>
    <source>
        <strain evidence="5 6">CC-MHH1044</strain>
    </source>
</reference>
<sequence>MGSLTIHEVESVVAGSVVYPPGGRFGPRIQNDIQLVMLHSGTVEIMIDDLRLTVRSGHMIKLMPGREETFRFASSEETWHRWVAVHPRDLSEEAFRYFDELPTVLALSEEMNRLTDLILSLQLRLSDDDPLLRSLGFSALQLFPIESSRHTWEKEKHSAVYRAIEWVRVHYAEDIALGDIAKACGVSAEHLIRLFKQHEKRTPIQFLWDHRLDRAISLLIHTGLAITEIADRCGFKSSNHFARLVKQSTGLTASQIRQSSWRGLRASSRERR</sequence>
<dbReference type="OrthoDB" id="2559672at2"/>
<evidence type="ECO:0000256" key="1">
    <source>
        <dbReference type="ARBA" id="ARBA00023015"/>
    </source>
</evidence>
<dbReference type="Proteomes" id="UP000310636">
    <property type="component" value="Unassembled WGS sequence"/>
</dbReference>
<dbReference type="SUPFAM" id="SSF51215">
    <property type="entry name" value="Regulatory protein AraC"/>
    <property type="match status" value="1"/>
</dbReference>
<dbReference type="EMBL" id="SSOB01000015">
    <property type="protein sequence ID" value="THF78737.1"/>
    <property type="molecule type" value="Genomic_DNA"/>
</dbReference>
<dbReference type="InterPro" id="IPR018062">
    <property type="entry name" value="HTH_AraC-typ_CS"/>
</dbReference>
<dbReference type="GO" id="GO:0043565">
    <property type="term" value="F:sequence-specific DNA binding"/>
    <property type="evidence" value="ECO:0007669"/>
    <property type="project" value="InterPro"/>
</dbReference>
<dbReference type="PROSITE" id="PS01124">
    <property type="entry name" value="HTH_ARAC_FAMILY_2"/>
    <property type="match status" value="1"/>
</dbReference>
<dbReference type="Pfam" id="PF12833">
    <property type="entry name" value="HTH_18"/>
    <property type="match status" value="1"/>
</dbReference>
<protein>
    <submittedName>
        <fullName evidence="5">Helix-turn-helix transcriptional regulator</fullName>
    </submittedName>
</protein>
<dbReference type="InterPro" id="IPR018060">
    <property type="entry name" value="HTH_AraC"/>
</dbReference>
<dbReference type="AlphaFoldDB" id="A0A4S4BUF7"/>
<proteinExistence type="predicted"/>
<dbReference type="RefSeq" id="WP_136370325.1">
    <property type="nucleotide sequence ID" value="NZ_SSOB01000015.1"/>
</dbReference>
<dbReference type="GO" id="GO:0003700">
    <property type="term" value="F:DNA-binding transcription factor activity"/>
    <property type="evidence" value="ECO:0007669"/>
    <property type="project" value="InterPro"/>
</dbReference>
<evidence type="ECO:0000313" key="5">
    <source>
        <dbReference type="EMBL" id="THF78737.1"/>
    </source>
</evidence>
<comment type="caution">
    <text evidence="5">The sequence shown here is derived from an EMBL/GenBank/DDBJ whole genome shotgun (WGS) entry which is preliminary data.</text>
</comment>
<keyword evidence="2" id="KW-0238">DNA-binding</keyword>
<feature type="domain" description="HTH araC/xylS-type" evidence="4">
    <location>
        <begin position="161"/>
        <end position="259"/>
    </location>
</feature>
<accession>A0A4S4BUF7</accession>
<gene>
    <name evidence="5" type="ORF">E6C55_13500</name>
</gene>
<dbReference type="PROSITE" id="PS00041">
    <property type="entry name" value="HTH_ARAC_FAMILY_1"/>
    <property type="match status" value="1"/>
</dbReference>
<keyword evidence="1" id="KW-0805">Transcription regulation</keyword>
<dbReference type="PANTHER" id="PTHR43280">
    <property type="entry name" value="ARAC-FAMILY TRANSCRIPTIONAL REGULATOR"/>
    <property type="match status" value="1"/>
</dbReference>
<evidence type="ECO:0000259" key="4">
    <source>
        <dbReference type="PROSITE" id="PS01124"/>
    </source>
</evidence>
<keyword evidence="6" id="KW-1185">Reference proteome</keyword>
<keyword evidence="3" id="KW-0804">Transcription</keyword>
<dbReference type="PANTHER" id="PTHR43280:SF2">
    <property type="entry name" value="HTH-TYPE TRANSCRIPTIONAL REGULATOR EXSA"/>
    <property type="match status" value="1"/>
</dbReference>
<name>A0A4S4BUF7_9BACL</name>
<dbReference type="InterPro" id="IPR009057">
    <property type="entry name" value="Homeodomain-like_sf"/>
</dbReference>
<dbReference type="Gene3D" id="1.10.10.60">
    <property type="entry name" value="Homeodomain-like"/>
    <property type="match status" value="1"/>
</dbReference>